<dbReference type="Proteomes" id="UP000829992">
    <property type="component" value="Chromosome"/>
</dbReference>
<name>A0ABY4PNX4_9ACTN</name>
<gene>
    <name evidence="1" type="ORF">M4V62_10630</name>
</gene>
<evidence type="ECO:0000313" key="2">
    <source>
        <dbReference type="Proteomes" id="UP000829992"/>
    </source>
</evidence>
<evidence type="ECO:0000313" key="1">
    <source>
        <dbReference type="EMBL" id="UQT55508.1"/>
    </source>
</evidence>
<accession>A0ABY4PNX4</accession>
<protein>
    <recommendedName>
        <fullName evidence="3">Minor tail protein</fullName>
    </recommendedName>
</protein>
<dbReference type="RefSeq" id="WP_249586997.1">
    <property type="nucleotide sequence ID" value="NZ_BAAAQL010000008.1"/>
</dbReference>
<evidence type="ECO:0008006" key="3">
    <source>
        <dbReference type="Google" id="ProtNLM"/>
    </source>
</evidence>
<proteinExistence type="predicted"/>
<keyword evidence="2" id="KW-1185">Reference proteome</keyword>
<organism evidence="1 2">
    <name type="scientific">Streptomyces durmitorensis</name>
    <dbReference type="NCBI Taxonomy" id="319947"/>
    <lineage>
        <taxon>Bacteria</taxon>
        <taxon>Bacillati</taxon>
        <taxon>Actinomycetota</taxon>
        <taxon>Actinomycetes</taxon>
        <taxon>Kitasatosporales</taxon>
        <taxon>Streptomycetaceae</taxon>
        <taxon>Streptomyces</taxon>
    </lineage>
</organism>
<dbReference type="EMBL" id="CP097289">
    <property type="protein sequence ID" value="UQT55508.1"/>
    <property type="molecule type" value="Genomic_DNA"/>
</dbReference>
<sequence>MGLNPAEAAITGMTLGAIASFSGAWLTQHATDRRERENRVWSRCMDVYEEAMVAVHRVGNLRAQLSSTGEWPDDTGAAVSDVHVLAARLEIYATDQVLEAHWTAFQAMRAWIGAWHDWDNQEGTNPRVSQTDPLWKRFTELVEESEDSDHKLLGILRDEVHGKRKPRRSWWKWRPFRRADPDGSPQLGA</sequence>
<reference evidence="1 2" key="1">
    <citation type="submission" date="2022-05" db="EMBL/GenBank/DDBJ databases">
        <authorList>
            <person name="Zhou X."/>
            <person name="Li K."/>
            <person name="Man Y."/>
        </authorList>
    </citation>
    <scope>NUCLEOTIDE SEQUENCE [LARGE SCALE GENOMIC DNA]</scope>
    <source>
        <strain evidence="1 2">MS405</strain>
    </source>
</reference>